<protein>
    <submittedName>
        <fullName evidence="2">Uncharacterized protein</fullName>
    </submittedName>
</protein>
<name>A0A8S5TIV1_9CAUD</name>
<evidence type="ECO:0000313" key="2">
    <source>
        <dbReference type="EMBL" id="DAF63244.1"/>
    </source>
</evidence>
<keyword evidence="1" id="KW-0472">Membrane</keyword>
<reference evidence="2" key="1">
    <citation type="journal article" date="2021" name="Proc. Natl. Acad. Sci. U.S.A.">
        <title>A Catalog of Tens of Thousands of Viruses from Human Metagenomes Reveals Hidden Associations with Chronic Diseases.</title>
        <authorList>
            <person name="Tisza M.J."/>
            <person name="Buck C.B."/>
        </authorList>
    </citation>
    <scope>NUCLEOTIDE SEQUENCE</scope>
    <source>
        <strain evidence="2">CtXXl13</strain>
    </source>
</reference>
<organism evidence="2">
    <name type="scientific">Myoviridae sp. ctXXl13</name>
    <dbReference type="NCBI Taxonomy" id="2827691"/>
    <lineage>
        <taxon>Viruses</taxon>
        <taxon>Duplodnaviria</taxon>
        <taxon>Heunggongvirae</taxon>
        <taxon>Uroviricota</taxon>
        <taxon>Caudoviricetes</taxon>
    </lineage>
</organism>
<keyword evidence="1" id="KW-1133">Transmembrane helix</keyword>
<accession>A0A8S5TIV1</accession>
<proteinExistence type="predicted"/>
<dbReference type="EMBL" id="BK032836">
    <property type="protein sequence ID" value="DAF63244.1"/>
    <property type="molecule type" value="Genomic_DNA"/>
</dbReference>
<keyword evidence="1" id="KW-0812">Transmembrane</keyword>
<feature type="transmembrane region" description="Helical" evidence="1">
    <location>
        <begin position="6"/>
        <end position="28"/>
    </location>
</feature>
<sequence length="31" mass="3643">MGYGTIMYGLNPVTIFFTIAIWGILFFWDRV</sequence>
<evidence type="ECO:0000256" key="1">
    <source>
        <dbReference type="SAM" id="Phobius"/>
    </source>
</evidence>